<reference evidence="7" key="1">
    <citation type="submission" date="2025-08" db="UniProtKB">
        <authorList>
            <consortium name="Ensembl"/>
        </authorList>
    </citation>
    <scope>IDENTIFICATION</scope>
</reference>
<reference evidence="7" key="2">
    <citation type="submission" date="2025-09" db="UniProtKB">
        <authorList>
            <consortium name="Ensembl"/>
        </authorList>
    </citation>
    <scope>IDENTIFICATION</scope>
</reference>
<evidence type="ECO:0000256" key="2">
    <source>
        <dbReference type="ARBA" id="ARBA00022801"/>
    </source>
</evidence>
<evidence type="ECO:0000256" key="5">
    <source>
        <dbReference type="SAM" id="SignalP"/>
    </source>
</evidence>
<evidence type="ECO:0000256" key="4">
    <source>
        <dbReference type="PIRSR" id="PIRSR037251-1"/>
    </source>
</evidence>
<dbReference type="InterPro" id="IPR029058">
    <property type="entry name" value="AB_hydrolase_fold"/>
</dbReference>
<feature type="active site" evidence="4">
    <location>
        <position position="371"/>
    </location>
</feature>
<dbReference type="Gene3D" id="3.40.50.1820">
    <property type="entry name" value="alpha/beta hydrolase"/>
    <property type="match status" value="1"/>
</dbReference>
<gene>
    <name evidence="7" type="primary">AADACL2</name>
</gene>
<dbReference type="InterPro" id="IPR050300">
    <property type="entry name" value="GDXG_lipolytic_enzyme"/>
</dbReference>
<sequence>MGFKALCLGLFFVFFLSYIHAPIPDNVEESWKIMALDAAAKVFSLMAMCIEKMGIIKYEELISIILSLDYTQPHSDEYLTVTDTAFIDIPVRLYLPKRKSEIPRRAVIYVHGGAFCFGSFKNRVFDYLNRWTANKLDAVVVSVDYRKAPQHKFPVPFEDVLTAVKFFLQDKILTKYGVDPTRICISGDSSGSAFVAAVTQQIQNDPEMKHKIKTQALIYPSLQIIDSYLPSFRENEHGILLTRDLAIKLVSSYLTEDETFPQAVKRNQYMPLESKHLFKFVNWSILLPEKYRKDHVYTEPILGSPGYSLPVLTDVRASPLVANDSQLQNLPLTYILTCEYDILRDDGLMFVSRLRNVGVQVTHDHIENGIHGALLYTVPPLYLRLGFRIRDMYISWLDKNL</sequence>
<feature type="active site" evidence="4">
    <location>
        <position position="189"/>
    </location>
</feature>
<proteinExistence type="inferred from homology"/>
<dbReference type="InterPro" id="IPR017157">
    <property type="entry name" value="Arylacetamide_deacetylase"/>
</dbReference>
<dbReference type="AlphaFoldDB" id="A0A8C8YKW7"/>
<dbReference type="Proteomes" id="UP000694414">
    <property type="component" value="Unplaced"/>
</dbReference>
<dbReference type="PANTHER" id="PTHR48081">
    <property type="entry name" value="AB HYDROLASE SUPERFAMILY PROTEIN C4A8.06C"/>
    <property type="match status" value="1"/>
</dbReference>
<dbReference type="Pfam" id="PF07859">
    <property type="entry name" value="Abhydrolase_3"/>
    <property type="match status" value="2"/>
</dbReference>
<dbReference type="SUPFAM" id="SSF53474">
    <property type="entry name" value="alpha/beta-Hydrolases"/>
    <property type="match status" value="1"/>
</dbReference>
<evidence type="ECO:0000259" key="6">
    <source>
        <dbReference type="Pfam" id="PF07859"/>
    </source>
</evidence>
<protein>
    <submittedName>
        <fullName evidence="7">Arylacetamide deacetylase like 2</fullName>
    </submittedName>
</protein>
<feature type="domain" description="Alpha/beta hydrolase fold-3" evidence="6">
    <location>
        <begin position="313"/>
        <end position="374"/>
    </location>
</feature>
<organism evidence="7 8">
    <name type="scientific">Prolemur simus</name>
    <name type="common">Greater bamboo lemur</name>
    <name type="synonym">Hapalemur simus</name>
    <dbReference type="NCBI Taxonomy" id="1328070"/>
    <lineage>
        <taxon>Eukaryota</taxon>
        <taxon>Metazoa</taxon>
        <taxon>Chordata</taxon>
        <taxon>Craniata</taxon>
        <taxon>Vertebrata</taxon>
        <taxon>Euteleostomi</taxon>
        <taxon>Mammalia</taxon>
        <taxon>Eutheria</taxon>
        <taxon>Euarchontoglires</taxon>
        <taxon>Primates</taxon>
        <taxon>Strepsirrhini</taxon>
        <taxon>Lemuriformes</taxon>
        <taxon>Lemuridae</taxon>
        <taxon>Prolemur</taxon>
    </lineage>
</organism>
<dbReference type="GeneTree" id="ENSGT00940000161405"/>
<dbReference type="PANTHER" id="PTHR48081:SF28">
    <property type="entry name" value="ALPHA_BETA HYDROLASE FOLD-3 DOMAIN-CONTAINING PROTEIN"/>
    <property type="match status" value="1"/>
</dbReference>
<accession>A0A8C8YKW7</accession>
<keyword evidence="8" id="KW-1185">Reference proteome</keyword>
<evidence type="ECO:0000313" key="8">
    <source>
        <dbReference type="Proteomes" id="UP000694414"/>
    </source>
</evidence>
<feature type="domain" description="Alpha/beta hydrolase fold-3" evidence="6">
    <location>
        <begin position="107"/>
        <end position="258"/>
    </location>
</feature>
<evidence type="ECO:0000313" key="7">
    <source>
        <dbReference type="Ensembl" id="ENSPSMP00000005427.1"/>
    </source>
</evidence>
<keyword evidence="2" id="KW-0378">Hydrolase</keyword>
<dbReference type="GO" id="GO:0052689">
    <property type="term" value="F:carboxylic ester hydrolase activity"/>
    <property type="evidence" value="ECO:0007669"/>
    <property type="project" value="InterPro"/>
</dbReference>
<feature type="signal peptide" evidence="5">
    <location>
        <begin position="1"/>
        <end position="21"/>
    </location>
</feature>
<comment type="similarity">
    <text evidence="1">Belongs to the 'GDXG' lipolytic enzyme family.</text>
</comment>
<evidence type="ECO:0000256" key="3">
    <source>
        <dbReference type="ARBA" id="ARBA00023157"/>
    </source>
</evidence>
<dbReference type="Ensembl" id="ENSPSMT00000006478.1">
    <property type="protein sequence ID" value="ENSPSMP00000005427.1"/>
    <property type="gene ID" value="ENSPSMG00000004164.1"/>
</dbReference>
<feature type="chain" id="PRO_5034914281" evidence="5">
    <location>
        <begin position="22"/>
        <end position="401"/>
    </location>
</feature>
<evidence type="ECO:0000256" key="1">
    <source>
        <dbReference type="ARBA" id="ARBA00010515"/>
    </source>
</evidence>
<dbReference type="PIRSF" id="PIRSF037251">
    <property type="entry name" value="Arylacetamide_deacetylase"/>
    <property type="match status" value="1"/>
</dbReference>
<name>A0A8C8YKW7_PROSS</name>
<dbReference type="InterPro" id="IPR013094">
    <property type="entry name" value="AB_hydrolase_3"/>
</dbReference>
<keyword evidence="5" id="KW-0732">Signal</keyword>
<feature type="active site" evidence="4">
    <location>
        <position position="341"/>
    </location>
</feature>
<keyword evidence="3" id="KW-1015">Disulfide bond</keyword>
<dbReference type="GO" id="GO:0016020">
    <property type="term" value="C:membrane"/>
    <property type="evidence" value="ECO:0007669"/>
    <property type="project" value="InterPro"/>
</dbReference>